<feature type="compositionally biased region" description="Basic and acidic residues" evidence="1">
    <location>
        <begin position="15"/>
        <end position="36"/>
    </location>
</feature>
<protein>
    <submittedName>
        <fullName evidence="2">Uncharacterized protein</fullName>
    </submittedName>
</protein>
<sequence>MSESRLKKSLSAGGRETRASEDASRAAPEDKFISTQERRKMWSEEWTQSALPKLPNLDGWHLCWLSTTNSYDSIDKRIRLGYVPVKSEELPGYEDYRVKSGEHVGYVSCNEMLLFKLPMDLYQDYMTHMHHDKPQEEAEKIRVQVEQLQGARDSNGKSLVQVEGEGMGNFVDKQSNRMPVFSG</sequence>
<feature type="region of interest" description="Disordered" evidence="1">
    <location>
        <begin position="1"/>
        <end position="36"/>
    </location>
</feature>
<dbReference type="EMBL" id="LR796253">
    <property type="protein sequence ID" value="CAB4131848.1"/>
    <property type="molecule type" value="Genomic_DNA"/>
</dbReference>
<evidence type="ECO:0000256" key="1">
    <source>
        <dbReference type="SAM" id="MobiDB-lite"/>
    </source>
</evidence>
<reference evidence="2" key="1">
    <citation type="submission" date="2020-04" db="EMBL/GenBank/DDBJ databases">
        <authorList>
            <person name="Chiriac C."/>
            <person name="Salcher M."/>
            <person name="Ghai R."/>
            <person name="Kavagutti S V."/>
        </authorList>
    </citation>
    <scope>NUCLEOTIDE SEQUENCE</scope>
</reference>
<proteinExistence type="predicted"/>
<evidence type="ECO:0000313" key="2">
    <source>
        <dbReference type="EMBL" id="CAB4131848.1"/>
    </source>
</evidence>
<gene>
    <name evidence="2" type="ORF">UFOVP125_58</name>
</gene>
<name>A0A6J5LB32_9CAUD</name>
<organism evidence="2">
    <name type="scientific">uncultured Caudovirales phage</name>
    <dbReference type="NCBI Taxonomy" id="2100421"/>
    <lineage>
        <taxon>Viruses</taxon>
        <taxon>Duplodnaviria</taxon>
        <taxon>Heunggongvirae</taxon>
        <taxon>Uroviricota</taxon>
        <taxon>Caudoviricetes</taxon>
        <taxon>Peduoviridae</taxon>
        <taxon>Maltschvirus</taxon>
        <taxon>Maltschvirus maltsch</taxon>
    </lineage>
</organism>
<accession>A0A6J5LB32</accession>